<dbReference type="KEGG" id="gsl:Gasu_24030"/>
<name>M2X1L2_GALSU</name>
<protein>
    <submittedName>
        <fullName evidence="1">Uncharacterized protein</fullName>
    </submittedName>
</protein>
<accession>M2X1L2</accession>
<organism evidence="1 2">
    <name type="scientific">Galdieria sulphuraria</name>
    <name type="common">Red alga</name>
    <dbReference type="NCBI Taxonomy" id="130081"/>
    <lineage>
        <taxon>Eukaryota</taxon>
        <taxon>Rhodophyta</taxon>
        <taxon>Bangiophyceae</taxon>
        <taxon>Galdieriales</taxon>
        <taxon>Galdieriaceae</taxon>
        <taxon>Galdieria</taxon>
    </lineage>
</organism>
<dbReference type="AlphaFoldDB" id="M2X1L2"/>
<evidence type="ECO:0000313" key="1">
    <source>
        <dbReference type="EMBL" id="EME30250.1"/>
    </source>
</evidence>
<dbReference type="RefSeq" id="XP_005706770.1">
    <property type="nucleotide sequence ID" value="XM_005706713.1"/>
</dbReference>
<keyword evidence="2" id="KW-1185">Reference proteome</keyword>
<dbReference type="OrthoDB" id="10349250at2759"/>
<sequence>MSWNSSVIASQTFCYFLDQLTKACLDLSTRKAEELHQTLEKALQSIHKSSTLEFKVWLELCVSSLVRILENHPERCTDNLAFVLAPKPADEVIPSFCFSFKSQLSAQATGSIYYSFVQLLESYERQHLATNTRKLDSGSTLSAIAAERMFWLSPSVSESIVLEAADSSHLKHRNSSEKIPWDAISTYAEEGEEDMLYYLLYQLKSEDNFDDTLSLNVADELLLGFCVTEFSSTFSHVLHRIYHENKKFWLNLDQVIHLPSVVQRVAYQSFSCDSFELIKQRLVQVHAALLNETSVTIDTAIEYLNSDISFPLYSSFLEALKDRKILEAVPVDTLYIIMYHSHELIMKTENATLLFRLSMTYSCILLFMEGISCLDEKWINFLIADICKSVTLKRLSTIAFFTILVPFGLSKLCCTKLWKHSLFYTCFELFSKDG</sequence>
<dbReference type="Proteomes" id="UP000030680">
    <property type="component" value="Unassembled WGS sequence"/>
</dbReference>
<proteinExistence type="predicted"/>
<evidence type="ECO:0000313" key="2">
    <source>
        <dbReference type="Proteomes" id="UP000030680"/>
    </source>
</evidence>
<dbReference type="GeneID" id="17088993"/>
<gene>
    <name evidence="1" type="ORF">Gasu_24030</name>
</gene>
<reference evidence="2" key="1">
    <citation type="journal article" date="2013" name="Science">
        <title>Gene transfer from bacteria and archaea facilitated evolution of an extremophilic eukaryote.</title>
        <authorList>
            <person name="Schonknecht G."/>
            <person name="Chen W.H."/>
            <person name="Ternes C.M."/>
            <person name="Barbier G.G."/>
            <person name="Shrestha R.P."/>
            <person name="Stanke M."/>
            <person name="Brautigam A."/>
            <person name="Baker B.J."/>
            <person name="Banfield J.F."/>
            <person name="Garavito R.M."/>
            <person name="Carr K."/>
            <person name="Wilkerson C."/>
            <person name="Rensing S.A."/>
            <person name="Gagneul D."/>
            <person name="Dickenson N.E."/>
            <person name="Oesterhelt C."/>
            <person name="Lercher M.J."/>
            <person name="Weber A.P."/>
        </authorList>
    </citation>
    <scope>NUCLEOTIDE SEQUENCE [LARGE SCALE GENOMIC DNA]</scope>
    <source>
        <strain evidence="2">074W</strain>
    </source>
</reference>
<dbReference type="Gramene" id="EME30250">
    <property type="protein sequence ID" value="EME30250"/>
    <property type="gene ID" value="Gasu_24030"/>
</dbReference>
<dbReference type="EMBL" id="KB454501">
    <property type="protein sequence ID" value="EME30250.1"/>
    <property type="molecule type" value="Genomic_DNA"/>
</dbReference>